<dbReference type="PROSITE" id="PS50103">
    <property type="entry name" value="ZF_C3H1"/>
    <property type="match status" value="2"/>
</dbReference>
<evidence type="ECO:0000256" key="3">
    <source>
        <dbReference type="ARBA" id="ARBA00022771"/>
    </source>
</evidence>
<evidence type="ECO:0000256" key="4">
    <source>
        <dbReference type="ARBA" id="ARBA00022833"/>
    </source>
</evidence>
<evidence type="ECO:0000256" key="5">
    <source>
        <dbReference type="PROSITE-ProRule" id="PRU00723"/>
    </source>
</evidence>
<dbReference type="SMART" id="SM00356">
    <property type="entry name" value="ZnF_C3H1"/>
    <property type="match status" value="3"/>
</dbReference>
<gene>
    <name evidence="8" type="ORF">CSUI_001790</name>
</gene>
<dbReference type="VEuPathDB" id="ToxoDB:CSUI_001790"/>
<feature type="zinc finger region" description="C3H1-type" evidence="5">
    <location>
        <begin position="40"/>
        <end position="71"/>
    </location>
</feature>
<dbReference type="EMBL" id="MIGC01000709">
    <property type="protein sequence ID" value="PHJ24361.1"/>
    <property type="molecule type" value="Genomic_DNA"/>
</dbReference>
<dbReference type="InterPro" id="IPR036855">
    <property type="entry name" value="Znf_CCCH_sf"/>
</dbReference>
<dbReference type="PANTHER" id="PTHR12547:SF18">
    <property type="entry name" value="PROTEIN TIS11"/>
    <property type="match status" value="1"/>
</dbReference>
<dbReference type="Proteomes" id="UP000221165">
    <property type="component" value="Unassembled WGS sequence"/>
</dbReference>
<evidence type="ECO:0000256" key="1">
    <source>
        <dbReference type="ARBA" id="ARBA00022723"/>
    </source>
</evidence>
<organism evidence="8 9">
    <name type="scientific">Cystoisospora suis</name>
    <dbReference type="NCBI Taxonomy" id="483139"/>
    <lineage>
        <taxon>Eukaryota</taxon>
        <taxon>Sar</taxon>
        <taxon>Alveolata</taxon>
        <taxon>Apicomplexa</taxon>
        <taxon>Conoidasida</taxon>
        <taxon>Coccidia</taxon>
        <taxon>Eucoccidiorida</taxon>
        <taxon>Eimeriorina</taxon>
        <taxon>Sarcocystidae</taxon>
        <taxon>Cystoisospora</taxon>
    </lineage>
</organism>
<protein>
    <submittedName>
        <fullName evidence="8">Uos5 s1 protein</fullName>
    </submittedName>
</protein>
<keyword evidence="3 5" id="KW-0863">Zinc-finger</keyword>
<dbReference type="Pfam" id="PF00642">
    <property type="entry name" value="zf-CCCH"/>
    <property type="match status" value="1"/>
</dbReference>
<dbReference type="InterPro" id="IPR000571">
    <property type="entry name" value="Znf_CCCH"/>
</dbReference>
<dbReference type="GO" id="GO:0003729">
    <property type="term" value="F:mRNA binding"/>
    <property type="evidence" value="ECO:0007669"/>
    <property type="project" value="InterPro"/>
</dbReference>
<feature type="domain" description="C3H1-type" evidence="7">
    <location>
        <begin position="116"/>
        <end position="145"/>
    </location>
</feature>
<proteinExistence type="predicted"/>
<evidence type="ECO:0000256" key="2">
    <source>
        <dbReference type="ARBA" id="ARBA00022737"/>
    </source>
</evidence>
<evidence type="ECO:0000313" key="9">
    <source>
        <dbReference type="Proteomes" id="UP000221165"/>
    </source>
</evidence>
<sequence>MSATAEPGNFLPPSRKLLQLAASRGAGRPIHATDLSTTKFYKTKLCPFMRQRRSGGRCSEGLDCGYAHAVEELRVAPNLQRTKWCSKVVNGQACTDPKCGYAHFAAELQPSTDKQTLKTSLCIFWSRNPKLCMNGDKCRFAHGEGDLRKRPDLSPRRPSPLISSVLPAPQNPDSFRFAVPRRLAVPCHESPEPAPAVTTVEADPLTSQHDRRSGSSSPDKTFREDWDALPQSVDQSASDYSEASQQLVSLSPTKSENCGGAAASGPNKALKQSASPSAEDAGNGTCLPLEGKRRHNPPHNTDSLEHATTDTADGHGATPCDTSTSGGPPDDFSGSAFPILLSRSLDNEMRVAGADQTSCSGLLAAAYLPSANVSPRHQSSKPASLQHIASGCPRSTGSGGGKPAKALDRAALLGRTRRRTEEAATVSTTGTLPQAQNHALRCWVM</sequence>
<feature type="compositionally biased region" description="Low complexity" evidence="6">
    <location>
        <begin position="309"/>
        <end position="318"/>
    </location>
</feature>
<dbReference type="PANTHER" id="PTHR12547">
    <property type="entry name" value="CCCH ZINC FINGER/TIS11-RELATED"/>
    <property type="match status" value="1"/>
</dbReference>
<keyword evidence="1 5" id="KW-0479">Metal-binding</keyword>
<keyword evidence="4 5" id="KW-0862">Zinc</keyword>
<feature type="domain" description="C3H1-type" evidence="7">
    <location>
        <begin position="40"/>
        <end position="71"/>
    </location>
</feature>
<dbReference type="GeneID" id="94425205"/>
<dbReference type="GO" id="GO:0008270">
    <property type="term" value="F:zinc ion binding"/>
    <property type="evidence" value="ECO:0007669"/>
    <property type="project" value="UniProtKB-KW"/>
</dbReference>
<dbReference type="InterPro" id="IPR045877">
    <property type="entry name" value="ZFP36-like"/>
</dbReference>
<dbReference type="SUPFAM" id="SSF90229">
    <property type="entry name" value="CCCH zinc finger"/>
    <property type="match status" value="2"/>
</dbReference>
<feature type="region of interest" description="Disordered" evidence="6">
    <location>
        <begin position="188"/>
        <end position="335"/>
    </location>
</feature>
<dbReference type="OrthoDB" id="411372at2759"/>
<dbReference type="RefSeq" id="XP_067926034.1">
    <property type="nucleotide sequence ID" value="XM_068061994.1"/>
</dbReference>
<feature type="region of interest" description="Disordered" evidence="6">
    <location>
        <begin position="143"/>
        <end position="170"/>
    </location>
</feature>
<dbReference type="Gene3D" id="4.10.1000.10">
    <property type="entry name" value="Zinc finger, CCCH-type"/>
    <property type="match status" value="1"/>
</dbReference>
<feature type="zinc finger region" description="C3H1-type" evidence="5">
    <location>
        <begin position="116"/>
        <end position="145"/>
    </location>
</feature>
<comment type="caution">
    <text evidence="8">The sequence shown here is derived from an EMBL/GenBank/DDBJ whole genome shotgun (WGS) entry which is preliminary data.</text>
</comment>
<reference evidence="8 9" key="1">
    <citation type="journal article" date="2017" name="Int. J. Parasitol.">
        <title>The genome of the protozoan parasite Cystoisospora suis and a reverse vaccinology approach to identify vaccine candidates.</title>
        <authorList>
            <person name="Palmieri N."/>
            <person name="Shrestha A."/>
            <person name="Ruttkowski B."/>
            <person name="Beck T."/>
            <person name="Vogl C."/>
            <person name="Tomley F."/>
            <person name="Blake D.P."/>
            <person name="Joachim A."/>
        </authorList>
    </citation>
    <scope>NUCLEOTIDE SEQUENCE [LARGE SCALE GENOMIC DNA]</scope>
    <source>
        <strain evidence="8 9">Wien I</strain>
    </source>
</reference>
<evidence type="ECO:0000259" key="7">
    <source>
        <dbReference type="PROSITE" id="PS50103"/>
    </source>
</evidence>
<feature type="compositionally biased region" description="Polar residues" evidence="6">
    <location>
        <begin position="232"/>
        <end position="256"/>
    </location>
</feature>
<keyword evidence="2" id="KW-0677">Repeat</keyword>
<keyword evidence="9" id="KW-1185">Reference proteome</keyword>
<evidence type="ECO:0000256" key="6">
    <source>
        <dbReference type="SAM" id="MobiDB-lite"/>
    </source>
</evidence>
<name>A0A2C6KJY5_9APIC</name>
<evidence type="ECO:0000313" key="8">
    <source>
        <dbReference type="EMBL" id="PHJ24361.1"/>
    </source>
</evidence>
<dbReference type="AlphaFoldDB" id="A0A2C6KJY5"/>
<feature type="compositionally biased region" description="Basic and acidic residues" evidence="6">
    <location>
        <begin position="143"/>
        <end position="155"/>
    </location>
</feature>
<accession>A0A2C6KJY5</accession>
<dbReference type="Gene3D" id="3.30.1370.210">
    <property type="match status" value="1"/>
</dbReference>